<dbReference type="NCBIfam" id="NF005479">
    <property type="entry name" value="PRK07080.1"/>
    <property type="match status" value="1"/>
</dbReference>
<dbReference type="InterPro" id="IPR045864">
    <property type="entry name" value="aa-tRNA-synth_II/BPL/LPL"/>
</dbReference>
<dbReference type="Gene3D" id="3.30.930.10">
    <property type="entry name" value="Bira Bifunctional Protein, Domain 2"/>
    <property type="match status" value="1"/>
</dbReference>
<keyword evidence="2" id="KW-0436">Ligase</keyword>
<name>A0A173LKJ8_9ACTN</name>
<reference evidence="2 3" key="1">
    <citation type="submission" date="2016-06" db="EMBL/GenBank/DDBJ databases">
        <title>Complete genome sequence of a saline-alkali tolerant type strain Dietzia timorensis ID05-A0528T.</title>
        <authorList>
            <person name="Wu X."/>
        </authorList>
    </citation>
    <scope>NUCLEOTIDE SEQUENCE [LARGE SCALE GENOMIC DNA]</scope>
    <source>
        <strain evidence="2 3">ID05-A0528</strain>
    </source>
</reference>
<gene>
    <name evidence="2" type="ORF">BJL86_0422</name>
</gene>
<dbReference type="KEGG" id="dtm:BJL86_0422"/>
<keyword evidence="3" id="KW-1185">Reference proteome</keyword>
<feature type="region of interest" description="Disordered" evidence="1">
    <location>
        <begin position="1"/>
        <end position="24"/>
    </location>
</feature>
<dbReference type="EMBL" id="CP015961">
    <property type="protein sequence ID" value="ANI91232.1"/>
    <property type="molecule type" value="Genomic_DNA"/>
</dbReference>
<dbReference type="SUPFAM" id="SSF55681">
    <property type="entry name" value="Class II aaRS and biotin synthetases"/>
    <property type="match status" value="1"/>
</dbReference>
<organism evidence="2 3">
    <name type="scientific">Dietzia timorensis</name>
    <dbReference type="NCBI Taxonomy" id="499555"/>
    <lineage>
        <taxon>Bacteria</taxon>
        <taxon>Bacillati</taxon>
        <taxon>Actinomycetota</taxon>
        <taxon>Actinomycetes</taxon>
        <taxon>Mycobacteriales</taxon>
        <taxon>Dietziaceae</taxon>
        <taxon>Dietzia</taxon>
    </lineage>
</organism>
<dbReference type="STRING" id="499555.BJL86_0422"/>
<dbReference type="OrthoDB" id="583154at2"/>
<sequence length="329" mass="35684">MTHPHGVAALDDEPGSSRTAKSPQQRFRDSLLAAGLLIDTGTPGLYGRGAEFEKILIRLEDVLTRAAELSSDLTPGGLGYPIYRFGPIFPRATYEKTDYVESFPDLTGAISTFSGGDREHRALMAARTRGEQWDHFLAPGDTMLVSAACHPVYEQLPSRLPEEGAAADVSGYCFRNEPSPDPMRMRSFRMREFVRIGDPETIRAHRAAWLDRAFELLRSFGLDVERVAANDPFFGRAGKLLANGQLDADLKTEFVVPIYGDAAPATAIASANDAQDHFGQKFSISCADGSVAHTTCTAFGLERTTLALFATHGTDSGAWPSAVKEALAL</sequence>
<evidence type="ECO:0000313" key="3">
    <source>
        <dbReference type="Proteomes" id="UP000186104"/>
    </source>
</evidence>
<dbReference type="GO" id="GO:0016874">
    <property type="term" value="F:ligase activity"/>
    <property type="evidence" value="ECO:0007669"/>
    <property type="project" value="UniProtKB-KW"/>
</dbReference>
<accession>A0A173LKJ8</accession>
<evidence type="ECO:0000256" key="1">
    <source>
        <dbReference type="SAM" id="MobiDB-lite"/>
    </source>
</evidence>
<dbReference type="RefSeq" id="WP_067478398.1">
    <property type="nucleotide sequence ID" value="NZ_CP015961.1"/>
</dbReference>
<evidence type="ECO:0000313" key="2">
    <source>
        <dbReference type="EMBL" id="ANI91232.1"/>
    </source>
</evidence>
<protein>
    <submittedName>
        <fullName evidence="2">Amino acid--[acyl-carrier-protein] ligase</fullName>
    </submittedName>
</protein>
<dbReference type="Proteomes" id="UP000186104">
    <property type="component" value="Chromosome"/>
</dbReference>
<dbReference type="AlphaFoldDB" id="A0A173LKJ8"/>
<proteinExistence type="predicted"/>